<dbReference type="Gene3D" id="1.10.520.40">
    <property type="entry name" value="CRISPR-associated protein Cse2"/>
    <property type="match status" value="1"/>
</dbReference>
<dbReference type="Proteomes" id="UP000317318">
    <property type="component" value="Chromosome"/>
</dbReference>
<reference evidence="1 2" key="1">
    <citation type="submission" date="2019-02" db="EMBL/GenBank/DDBJ databases">
        <title>Deep-cultivation of Planctomycetes and their phenomic and genomic characterization uncovers novel biology.</title>
        <authorList>
            <person name="Wiegand S."/>
            <person name="Jogler M."/>
            <person name="Boedeker C."/>
            <person name="Pinto D."/>
            <person name="Vollmers J."/>
            <person name="Rivas-Marin E."/>
            <person name="Kohn T."/>
            <person name="Peeters S.H."/>
            <person name="Heuer A."/>
            <person name="Rast P."/>
            <person name="Oberbeckmann S."/>
            <person name="Bunk B."/>
            <person name="Jeske O."/>
            <person name="Meyerdierks A."/>
            <person name="Storesund J.E."/>
            <person name="Kallscheuer N."/>
            <person name="Luecker S."/>
            <person name="Lage O.M."/>
            <person name="Pohl T."/>
            <person name="Merkel B.J."/>
            <person name="Hornburger P."/>
            <person name="Mueller R.-W."/>
            <person name="Bruemmer F."/>
            <person name="Labrenz M."/>
            <person name="Spormann A.M."/>
            <person name="Op den Camp H."/>
            <person name="Overmann J."/>
            <person name="Amann R."/>
            <person name="Jetten M.S.M."/>
            <person name="Mascher T."/>
            <person name="Medema M.H."/>
            <person name="Devos D.P."/>
            <person name="Kaster A.-K."/>
            <person name="Ovreas L."/>
            <person name="Rohde M."/>
            <person name="Galperin M.Y."/>
            <person name="Jogler C."/>
        </authorList>
    </citation>
    <scope>NUCLEOTIDE SEQUENCE [LARGE SCALE GENOMIC DNA]</scope>
    <source>
        <strain evidence="1 2">Pan189</strain>
    </source>
</reference>
<dbReference type="KEGG" id="svp:Pan189_19720"/>
<keyword evidence="2" id="KW-1185">Reference proteome</keyword>
<sequence length="198" mass="22244">MRRQLQNYPFVKQLLSLIEVRKGARANDASSRRTLAELRGGLGKPFGAAPLRDRFVLRHTDDDPDCELEWYALVASLFAMKQGGATSGKHHAKDISIGRALRDTLDDPREAEGSGVEKRLVALLNSDREDLPHRLRQVVSLLKSKDKPFDYHQLLYDLLNWNGQQRRVQTHWARDFWGGGGAAKADEQVQASEAVGTT</sequence>
<dbReference type="RefSeq" id="WP_145363692.1">
    <property type="nucleotide sequence ID" value="NZ_CP036268.1"/>
</dbReference>
<dbReference type="InterPro" id="IPR038287">
    <property type="entry name" value="Cse2_sf"/>
</dbReference>
<dbReference type="EMBL" id="CP036268">
    <property type="protein sequence ID" value="QDT37592.1"/>
    <property type="molecule type" value="Genomic_DNA"/>
</dbReference>
<protein>
    <submittedName>
        <fullName evidence="1">CRISPR-associated protein Cse2</fullName>
    </submittedName>
</protein>
<evidence type="ECO:0000313" key="2">
    <source>
        <dbReference type="Proteomes" id="UP000317318"/>
    </source>
</evidence>
<dbReference type="Pfam" id="PF09485">
    <property type="entry name" value="CRISPR_Cse2"/>
    <property type="match status" value="1"/>
</dbReference>
<dbReference type="NCBIfam" id="TIGR02548">
    <property type="entry name" value="casB_cse2"/>
    <property type="match status" value="1"/>
</dbReference>
<name>A0A517R122_9PLAN</name>
<dbReference type="OrthoDB" id="160663at2"/>
<dbReference type="AlphaFoldDB" id="A0A517R122"/>
<proteinExistence type="predicted"/>
<gene>
    <name evidence="1" type="primary">cse2</name>
    <name evidence="1" type="ORF">Pan189_19720</name>
</gene>
<dbReference type="InterPro" id="IPR013382">
    <property type="entry name" value="CRISPR-assoc_prot_Cse2"/>
</dbReference>
<organism evidence="1 2">
    <name type="scientific">Stratiformator vulcanicus</name>
    <dbReference type="NCBI Taxonomy" id="2527980"/>
    <lineage>
        <taxon>Bacteria</taxon>
        <taxon>Pseudomonadati</taxon>
        <taxon>Planctomycetota</taxon>
        <taxon>Planctomycetia</taxon>
        <taxon>Planctomycetales</taxon>
        <taxon>Planctomycetaceae</taxon>
        <taxon>Stratiformator</taxon>
    </lineage>
</organism>
<accession>A0A517R122</accession>
<evidence type="ECO:0000313" key="1">
    <source>
        <dbReference type="EMBL" id="QDT37592.1"/>
    </source>
</evidence>